<comment type="similarity">
    <text evidence="7">Belongs to the synaptopodin family.</text>
</comment>
<feature type="compositionally biased region" description="Low complexity" evidence="10">
    <location>
        <begin position="659"/>
        <end position="672"/>
    </location>
</feature>
<evidence type="ECO:0000256" key="1">
    <source>
        <dbReference type="ARBA" id="ARBA00004245"/>
    </source>
</evidence>
<keyword evidence="2" id="KW-0488">Methylation</keyword>
<gene>
    <name evidence="13" type="primary">SYNPO2L</name>
</gene>
<dbReference type="Pfam" id="PF00595">
    <property type="entry name" value="PDZ"/>
    <property type="match status" value="1"/>
</dbReference>
<dbReference type="Gene3D" id="2.30.42.10">
    <property type="match status" value="1"/>
</dbReference>
<dbReference type="GeneID" id="129332817"/>
<feature type="compositionally biased region" description="Low complexity" evidence="10">
    <location>
        <begin position="498"/>
        <end position="513"/>
    </location>
</feature>
<evidence type="ECO:0000256" key="4">
    <source>
        <dbReference type="ARBA" id="ARBA00022553"/>
    </source>
</evidence>
<evidence type="ECO:0000313" key="13">
    <source>
        <dbReference type="RefSeq" id="XP_054840061.1"/>
    </source>
</evidence>
<evidence type="ECO:0000256" key="9">
    <source>
        <dbReference type="ARBA" id="ARBA00069693"/>
    </source>
</evidence>
<keyword evidence="3" id="KW-0963">Cytoplasm</keyword>
<keyword evidence="6" id="KW-0206">Cytoskeleton</keyword>
<evidence type="ECO:0000256" key="3">
    <source>
        <dbReference type="ARBA" id="ARBA00022490"/>
    </source>
</evidence>
<dbReference type="Proteomes" id="UP001190640">
    <property type="component" value="Chromosome 6"/>
</dbReference>
<evidence type="ECO:0000256" key="7">
    <source>
        <dbReference type="ARBA" id="ARBA00038161"/>
    </source>
</evidence>
<keyword evidence="12" id="KW-1185">Reference proteome</keyword>
<dbReference type="PANTHER" id="PTHR24217:SF10">
    <property type="entry name" value="SYNAPTOPODIN 2-LIKE PROTEIN"/>
    <property type="match status" value="1"/>
</dbReference>
<dbReference type="RefSeq" id="XP_054840061.1">
    <property type="nucleotide sequence ID" value="XM_054984086.1"/>
</dbReference>
<feature type="domain" description="PDZ" evidence="11">
    <location>
        <begin position="7"/>
        <end position="89"/>
    </location>
</feature>
<keyword evidence="4" id="KW-0597">Phosphoprotein</keyword>
<dbReference type="KEGG" id="emc:129332817"/>
<feature type="region of interest" description="Disordered" evidence="10">
    <location>
        <begin position="96"/>
        <end position="249"/>
    </location>
</feature>
<evidence type="ECO:0000313" key="12">
    <source>
        <dbReference type="Proteomes" id="UP001190640"/>
    </source>
</evidence>
<feature type="compositionally biased region" description="Basic residues" evidence="10">
    <location>
        <begin position="172"/>
        <end position="182"/>
    </location>
</feature>
<dbReference type="GO" id="GO:0015629">
    <property type="term" value="C:actin cytoskeleton"/>
    <property type="evidence" value="ECO:0007669"/>
    <property type="project" value="TreeGrafter"/>
</dbReference>
<evidence type="ECO:0000256" key="2">
    <source>
        <dbReference type="ARBA" id="ARBA00022481"/>
    </source>
</evidence>
<reference evidence="13" key="1">
    <citation type="submission" date="2025-08" db="UniProtKB">
        <authorList>
            <consortium name="RefSeq"/>
        </authorList>
    </citation>
    <scope>IDENTIFICATION</scope>
    <source>
        <tissue evidence="13">Blood</tissue>
    </source>
</reference>
<dbReference type="CTD" id="79933"/>
<comment type="subcellular location">
    <subcellularLocation>
        <location evidence="1">Cytoplasm</location>
        <location evidence="1">Cytoskeleton</location>
    </subcellularLocation>
</comment>
<organism evidence="12 13">
    <name type="scientific">Eublepharis macularius</name>
    <name type="common">Leopard gecko</name>
    <name type="synonym">Cyrtodactylus macularius</name>
    <dbReference type="NCBI Taxonomy" id="481883"/>
    <lineage>
        <taxon>Eukaryota</taxon>
        <taxon>Metazoa</taxon>
        <taxon>Chordata</taxon>
        <taxon>Craniata</taxon>
        <taxon>Vertebrata</taxon>
        <taxon>Euteleostomi</taxon>
        <taxon>Lepidosauria</taxon>
        <taxon>Squamata</taxon>
        <taxon>Bifurcata</taxon>
        <taxon>Gekkota</taxon>
        <taxon>Eublepharidae</taxon>
        <taxon>Eublepharinae</taxon>
        <taxon>Eublepharis</taxon>
    </lineage>
</organism>
<feature type="region of interest" description="Disordered" evidence="10">
    <location>
        <begin position="1026"/>
        <end position="1068"/>
    </location>
</feature>
<dbReference type="InterPro" id="IPR001478">
    <property type="entry name" value="PDZ"/>
</dbReference>
<dbReference type="CDD" id="cd10820">
    <property type="entry name" value="PDZ_SYNPO2-like"/>
    <property type="match status" value="1"/>
</dbReference>
<dbReference type="PANTHER" id="PTHR24217">
    <property type="entry name" value="PUTATIVE-RELATED"/>
    <property type="match status" value="1"/>
</dbReference>
<dbReference type="GO" id="GO:0005634">
    <property type="term" value="C:nucleus"/>
    <property type="evidence" value="ECO:0007669"/>
    <property type="project" value="TreeGrafter"/>
</dbReference>
<feature type="compositionally biased region" description="Pro residues" evidence="10">
    <location>
        <begin position="686"/>
        <end position="695"/>
    </location>
</feature>
<evidence type="ECO:0000259" key="11">
    <source>
        <dbReference type="PROSITE" id="PS50106"/>
    </source>
</evidence>
<name>A0AA97L2V2_EUBMA</name>
<proteinExistence type="inferred from homology"/>
<feature type="compositionally biased region" description="Polar residues" evidence="10">
    <location>
        <begin position="1037"/>
        <end position="1046"/>
    </location>
</feature>
<protein>
    <recommendedName>
        <fullName evidence="9">Synaptopodin 2-like protein</fullName>
    </recommendedName>
</protein>
<dbReference type="SUPFAM" id="SSF50156">
    <property type="entry name" value="PDZ domain-like"/>
    <property type="match status" value="1"/>
</dbReference>
<dbReference type="SMART" id="SM00228">
    <property type="entry name" value="PDZ"/>
    <property type="match status" value="1"/>
</dbReference>
<feature type="region of interest" description="Disordered" evidence="10">
    <location>
        <begin position="375"/>
        <end position="469"/>
    </location>
</feature>
<dbReference type="FunFam" id="2.30.42.10:FF:000137">
    <property type="entry name" value="Synaptopodin 2-like a"/>
    <property type="match status" value="1"/>
</dbReference>
<dbReference type="GO" id="GO:0030018">
    <property type="term" value="C:Z disc"/>
    <property type="evidence" value="ECO:0007669"/>
    <property type="project" value="TreeGrafter"/>
</dbReference>
<evidence type="ECO:0000256" key="5">
    <source>
        <dbReference type="ARBA" id="ARBA00023203"/>
    </source>
</evidence>
<dbReference type="GO" id="GO:0032233">
    <property type="term" value="P:positive regulation of actin filament bundle assembly"/>
    <property type="evidence" value="ECO:0007669"/>
    <property type="project" value="TreeGrafter"/>
</dbReference>
<keyword evidence="5" id="KW-0009">Actin-binding</keyword>
<feature type="compositionally biased region" description="Polar residues" evidence="10">
    <location>
        <begin position="582"/>
        <end position="628"/>
    </location>
</feature>
<evidence type="ECO:0000256" key="8">
    <source>
        <dbReference type="ARBA" id="ARBA00057136"/>
    </source>
</evidence>
<dbReference type="InterPro" id="IPR051976">
    <property type="entry name" value="Synaptopodin_domain"/>
</dbReference>
<comment type="function">
    <text evidence="8">Actin-associated protein that may play a role in modulating actin-based shape.</text>
</comment>
<feature type="compositionally biased region" description="Pro residues" evidence="10">
    <location>
        <begin position="125"/>
        <end position="134"/>
    </location>
</feature>
<evidence type="ECO:0000256" key="6">
    <source>
        <dbReference type="ARBA" id="ARBA00023212"/>
    </source>
</evidence>
<feature type="region of interest" description="Disordered" evidence="10">
    <location>
        <begin position="498"/>
        <end position="783"/>
    </location>
</feature>
<dbReference type="InterPro" id="IPR036034">
    <property type="entry name" value="PDZ_sf"/>
</dbReference>
<feature type="compositionally biased region" description="Polar residues" evidence="10">
    <location>
        <begin position="114"/>
        <end position="123"/>
    </location>
</feature>
<sequence length="1091" mass="116385">MGAEEEEVVVTLSGGAPWGFRLQGGSEQKRPLQVSKIRKRSKACRGGLWENDELVSINGKPCANLSHASAMQIIDSSNGILNIVVKRAVSGDSSAARLLRSPSPKQARAVSPASPLSQATQALSPEPPAPPIAPQPEQQSRRRQQLENLTSPPDSEAYYAETDSDADNVAHEKHRRARKKSPRSPPGGPNNKAGEPQDEVSLSEMSGYESTPEAAAQTREGGDGLTGVAKREIVCQPGSRTDTPFSETEALVELPLPEDRETSPEALLLPHATKIIRAERHLIPMVGPVEHPVDEDLTTTYAEKAKQAKLHRSESMQEKNVKEAKTKCRTIASLLTDAPNPHSKGVLMFKKRRQRAKKYTLVSFGSVDEDRCYDEEDGVFPTSESEFDEEGFSDARSLTNHSDWDNTYLDMEKPKEQAAQEQPQQGLTDASGRGAQLFEQQRQKAGRHTLENVPPQKSEEQLPPPVLLLTPSVGHRETLTPQKAEKAPLNIQVEAVQVSSQLPSPSPAQLQSPTAIFGGGGGSQVPPSTTGLFNRSARPFAPGFSGQRPVTSSVVFRPSVPRKNHEGQGGQRTAVAPFSPASPGTSVLPSTPSATQPPGLASTSVSLYIPTTPTSLQSSASNLRTGNSAEAKPSSSTARTSTASIYLSNPSRPAGDAVASKSLAPSLSSQLAQGTTSSSLNISPVPAQPSQPPIQPATGVAPATPRPASEPPSSREQRIAVPGPRTGILQEARRRSSKKPMFKSVEEKKKNSPNPELLSLVQNLDEKPKGDQHGAGFESGPEEDFLSLGAEACNFMQSSARKFKTPPPVAPKPQQGKGPGGLVNGSSPSHDIPHLKGKGAELFAKRQSRMDKYVVEAAPTPALKPRTPSPTPSLPSSWKYSPNIRAPPPIAYNPLHSPFYPLAANKSQAAKAESKVKKAPSQKSGIKAIDFLRHQPYQLKSAMFCFGETPGSAVQTSAAQPAQQSSLSFTPAKQAPIKTARTYEIRRFSTPAPVPTSGSLAPTVLAPRSATTLDEPIWRVEMTSASAPVSPGPFQTAPAQYQSSPELNKAGRGASPNPPSLPSGFQVARPRFSAAQTGMQAHVWRPGSGHK</sequence>
<dbReference type="PROSITE" id="PS50106">
    <property type="entry name" value="PDZ"/>
    <property type="match status" value="1"/>
</dbReference>
<feature type="region of interest" description="Disordered" evidence="10">
    <location>
        <begin position="801"/>
        <end position="834"/>
    </location>
</feature>
<accession>A0AA97L2V2</accession>
<evidence type="ECO:0000256" key="10">
    <source>
        <dbReference type="SAM" id="MobiDB-lite"/>
    </source>
</evidence>
<dbReference type="AlphaFoldDB" id="A0AA97L2V2"/>
<feature type="compositionally biased region" description="Low complexity" evidence="10">
    <location>
        <begin position="634"/>
        <end position="644"/>
    </location>
</feature>
<dbReference type="GO" id="GO:0003779">
    <property type="term" value="F:actin binding"/>
    <property type="evidence" value="ECO:0007669"/>
    <property type="project" value="UniProtKB-KW"/>
</dbReference>